<proteinExistence type="predicted"/>
<gene>
    <name evidence="1" type="ORF">CFIO01_11306</name>
</gene>
<sequence length="504" mass="58033">MLQHGLVAMPIRLLRQSICWVTVLSVLKRPLNRHVGYQYFRLWAGRSSSTLSKNAVHHRLTRKWTQRTKISTSSHAGNLRKLPDYLRILDNILHGLREPSRFQHLKESRRGDFFVRDSGGPGRLRSKIVEAINPEIIAMLQGDRVSLESLLQVKKYEYPTDGSCPWAVYLHVICNQNSTAGIYAGQSQLLERRIREHARERSQFQQRLEAERSIGDHEKLPSSHVAFWVLRGTHDVWLKFAQVPRQPATEFERDRQLLLLTVLEEYAALVFRTLPPSELAMRLPPDCEVQPYSWAGLNICDPLDQLINGPRSYAKSSRNSKMGRLGLQLYEEFWRHVDISKGDSETIPIVCGECRDPSTGRLDEEPLFEVPSGVYLAMSKHCSRCSRRRIHVPKDQSRPWKTFDSAKRAYIRSRSQLPADVVDFAMMTSYELARWIQSQGIQAMPSERTCSLLARAEDIRKSLLGAQEAKQTLRSGDDENNATGFERDHKVILPQWMLKGSWRQ</sequence>
<dbReference type="KEGG" id="cfj:CFIO01_11306"/>
<protein>
    <recommendedName>
        <fullName evidence="3">GIY-YIG domain-containing protein</fullName>
    </recommendedName>
</protein>
<organism evidence="1 2">
    <name type="scientific">Colletotrichum fioriniae PJ7</name>
    <dbReference type="NCBI Taxonomy" id="1445577"/>
    <lineage>
        <taxon>Eukaryota</taxon>
        <taxon>Fungi</taxon>
        <taxon>Dikarya</taxon>
        <taxon>Ascomycota</taxon>
        <taxon>Pezizomycotina</taxon>
        <taxon>Sordariomycetes</taxon>
        <taxon>Hypocreomycetidae</taxon>
        <taxon>Glomerellales</taxon>
        <taxon>Glomerellaceae</taxon>
        <taxon>Colletotrichum</taxon>
        <taxon>Colletotrichum acutatum species complex</taxon>
    </lineage>
</organism>
<dbReference type="Proteomes" id="UP000020467">
    <property type="component" value="Unassembled WGS sequence"/>
</dbReference>
<dbReference type="OrthoDB" id="4848412at2759"/>
<evidence type="ECO:0008006" key="3">
    <source>
        <dbReference type="Google" id="ProtNLM"/>
    </source>
</evidence>
<comment type="caution">
    <text evidence="1">The sequence shown here is derived from an EMBL/GenBank/DDBJ whole genome shotgun (WGS) entry which is preliminary data.</text>
</comment>
<dbReference type="EMBL" id="JARH01000482">
    <property type="protein sequence ID" value="EXF80098.1"/>
    <property type="molecule type" value="Genomic_DNA"/>
</dbReference>
<name>A0A010S650_9PEZI</name>
<reference evidence="1 2" key="1">
    <citation type="submission" date="2014-02" db="EMBL/GenBank/DDBJ databases">
        <title>The genome sequence of Colletotrichum fioriniae PJ7.</title>
        <authorList>
            <person name="Baroncelli R."/>
            <person name="Thon M.R."/>
        </authorList>
    </citation>
    <scope>NUCLEOTIDE SEQUENCE [LARGE SCALE GENOMIC DNA]</scope>
    <source>
        <strain evidence="1 2">PJ7</strain>
    </source>
</reference>
<dbReference type="HOGENOM" id="CLU_540788_0_0_1"/>
<accession>A0A010S650</accession>
<keyword evidence="2" id="KW-1185">Reference proteome</keyword>
<dbReference type="AlphaFoldDB" id="A0A010S650"/>
<evidence type="ECO:0000313" key="2">
    <source>
        <dbReference type="Proteomes" id="UP000020467"/>
    </source>
</evidence>
<evidence type="ECO:0000313" key="1">
    <source>
        <dbReference type="EMBL" id="EXF80098.1"/>
    </source>
</evidence>